<comment type="pathway">
    <text evidence="5">Cofactor biosynthesis; NAD(+) biosynthesis; nicotinamide D-ribonucleotide from 5-phospho-alpha-D-ribose 1-diphosphate and nicotinamide: step 1/1.</text>
</comment>
<proteinExistence type="inferred from homology"/>
<evidence type="ECO:0000256" key="1">
    <source>
        <dbReference type="ARBA" id="ARBA00010897"/>
    </source>
</evidence>
<evidence type="ECO:0000256" key="3">
    <source>
        <dbReference type="ARBA" id="ARBA00022676"/>
    </source>
</evidence>
<dbReference type="AlphaFoldDB" id="A0A7D6VGZ1"/>
<evidence type="ECO:0000256" key="7">
    <source>
        <dbReference type="ARBA" id="ARBA00035036"/>
    </source>
</evidence>
<dbReference type="GO" id="GO:0047280">
    <property type="term" value="F:nicotinamide phosphoribosyltransferase activity"/>
    <property type="evidence" value="ECO:0007669"/>
    <property type="project" value="UniProtKB-EC"/>
</dbReference>
<reference evidence="11 12" key="1">
    <citation type="submission" date="2020-07" db="EMBL/GenBank/DDBJ databases">
        <authorList>
            <person name="Zhuang K."/>
            <person name="Ran Y."/>
        </authorList>
    </citation>
    <scope>NUCLEOTIDE SEQUENCE [LARGE SCALE GENOMIC DNA]</scope>
    <source>
        <strain evidence="11 12">WCH-YHL-001</strain>
    </source>
</reference>
<dbReference type="Pfam" id="PF04095">
    <property type="entry name" value="NAPRTase"/>
    <property type="match status" value="1"/>
</dbReference>
<feature type="domain" description="Nicotinate/nicotinamide phosphoribosyltransferase" evidence="9">
    <location>
        <begin position="183"/>
        <end position="442"/>
    </location>
</feature>
<accession>A0A7D6VGZ1</accession>
<dbReference type="PANTHER" id="PTHR43816">
    <property type="entry name" value="NICOTINAMIDE PHOSPHORIBOSYLTRANSFERASE"/>
    <property type="match status" value="1"/>
</dbReference>
<dbReference type="GO" id="GO:0016874">
    <property type="term" value="F:ligase activity"/>
    <property type="evidence" value="ECO:0007669"/>
    <property type="project" value="UniProtKB-KW"/>
</dbReference>
<keyword evidence="4 11" id="KW-0808">Transferase</keyword>
<evidence type="ECO:0000256" key="8">
    <source>
        <dbReference type="ARBA" id="ARBA00047835"/>
    </source>
</evidence>
<evidence type="ECO:0000256" key="4">
    <source>
        <dbReference type="ARBA" id="ARBA00022679"/>
    </source>
</evidence>
<evidence type="ECO:0000313" key="11">
    <source>
        <dbReference type="EMBL" id="QLY34933.1"/>
    </source>
</evidence>
<keyword evidence="12" id="KW-1185">Reference proteome</keyword>
<evidence type="ECO:0000313" key="12">
    <source>
        <dbReference type="Proteomes" id="UP000515512"/>
    </source>
</evidence>
<gene>
    <name evidence="11" type="ORF">H0264_36240</name>
</gene>
<evidence type="ECO:0000256" key="5">
    <source>
        <dbReference type="ARBA" id="ARBA00035007"/>
    </source>
</evidence>
<protein>
    <recommendedName>
        <fullName evidence="7">Nicotinamide phosphoribosyltransferase</fullName>
        <ecNumber evidence="6">2.4.2.12</ecNumber>
    </recommendedName>
</protein>
<dbReference type="InterPro" id="IPR041529">
    <property type="entry name" value="DUF5598"/>
</dbReference>
<dbReference type="SUPFAM" id="SSF51690">
    <property type="entry name" value="Nicotinate/Quinolinate PRTase C-terminal domain-like"/>
    <property type="match status" value="1"/>
</dbReference>
<keyword evidence="3 11" id="KW-0328">Glycosyltransferase</keyword>
<comment type="similarity">
    <text evidence="1">Belongs to the NAPRTase family.</text>
</comment>
<dbReference type="PIRSF" id="PIRSF005943">
    <property type="entry name" value="NMPRT"/>
    <property type="match status" value="1"/>
</dbReference>
<dbReference type="Pfam" id="PF18127">
    <property type="entry name" value="NAMPT_N"/>
    <property type="match status" value="1"/>
</dbReference>
<dbReference type="InterPro" id="IPR016471">
    <property type="entry name" value="Nicotinamide_PRibTrfase"/>
</dbReference>
<sequence length="513" mass="56305">MFRNIVDPLFLTDAYKLDHRRQYPPGTTRVYSNLTHRASRIPGVGQVVHFGLQAFIQDVLTDAFGRFFAADVEQVCAEYERRVTAVVGPNVIGSAHIRALHALGYLPLSIRSLPEGTAVPIKVPVLTVENTHPDFFWLTNYIETALSAAVWQPSTSATTAWRLRRLLEERARATGAPSAAVDFQGHDFSFRGMPGLEAAAASGAAHLLSFTGSDSLVSEDWIRYFYPDDSGEPILASVAATEHSVMCAGTRESEDDTYRRLLELYPNGIVSVVSDTFDLWRVLTETLPALRERIMGRDGTLVIRPDSGDPETILCGTGIDDSPAGRGVVRLLWETFGGTVNEAGYRVLDPHVGVIYGDSITHDRADAITARLASLGFVSTTVVFGVGSYTYQYVTRDTFSSAVKATYVEIDGRGRDIFKDPVTDSGTKRSARGRLAVLRDDAGELYVQQQATPEQEAASELAEVWRDGEFLRREGFAAIRARLRAQPRSAATELARNYTGLPVAELGRIPAER</sequence>
<evidence type="ECO:0000259" key="9">
    <source>
        <dbReference type="Pfam" id="PF04095"/>
    </source>
</evidence>
<keyword evidence="2" id="KW-0662">Pyridine nucleotide biosynthesis</keyword>
<dbReference type="InterPro" id="IPR013785">
    <property type="entry name" value="Aldolase_TIM"/>
</dbReference>
<dbReference type="EC" id="2.4.2.12" evidence="6"/>
<dbReference type="InterPro" id="IPR036068">
    <property type="entry name" value="Nicotinate_pribotase-like_C"/>
</dbReference>
<comment type="catalytic activity">
    <reaction evidence="8">
        <text>beta-nicotinamide D-ribonucleotide + diphosphate = 5-phospho-alpha-D-ribose 1-diphosphate + nicotinamide + H(+)</text>
        <dbReference type="Rhea" id="RHEA:16149"/>
        <dbReference type="ChEBI" id="CHEBI:14649"/>
        <dbReference type="ChEBI" id="CHEBI:15378"/>
        <dbReference type="ChEBI" id="CHEBI:17154"/>
        <dbReference type="ChEBI" id="CHEBI:33019"/>
        <dbReference type="ChEBI" id="CHEBI:58017"/>
        <dbReference type="EC" id="2.4.2.12"/>
    </reaction>
    <physiologicalReaction direction="right-to-left" evidence="8">
        <dbReference type="Rhea" id="RHEA:16151"/>
    </physiologicalReaction>
</comment>
<dbReference type="EMBL" id="CP059399">
    <property type="protein sequence ID" value="QLY34933.1"/>
    <property type="molecule type" value="Genomic_DNA"/>
</dbReference>
<dbReference type="RefSeq" id="WP_181586092.1">
    <property type="nucleotide sequence ID" value="NZ_CP059399.1"/>
</dbReference>
<organism evidence="11 12">
    <name type="scientific">Nocardia huaxiensis</name>
    <dbReference type="NCBI Taxonomy" id="2755382"/>
    <lineage>
        <taxon>Bacteria</taxon>
        <taxon>Bacillati</taxon>
        <taxon>Actinomycetota</taxon>
        <taxon>Actinomycetes</taxon>
        <taxon>Mycobacteriales</taxon>
        <taxon>Nocardiaceae</taxon>
        <taxon>Nocardia</taxon>
    </lineage>
</organism>
<dbReference type="KEGG" id="nhu:H0264_36240"/>
<dbReference type="PANTHER" id="PTHR43816:SF1">
    <property type="entry name" value="NICOTINAMIDE PHOSPHORIBOSYLTRANSFERASE"/>
    <property type="match status" value="1"/>
</dbReference>
<dbReference type="NCBIfam" id="NF006629">
    <property type="entry name" value="PRK09198.1"/>
    <property type="match status" value="1"/>
</dbReference>
<name>A0A7D6VGZ1_9NOCA</name>
<dbReference type="GO" id="GO:0009435">
    <property type="term" value="P:NAD+ biosynthetic process"/>
    <property type="evidence" value="ECO:0007669"/>
    <property type="project" value="InterPro"/>
</dbReference>
<keyword evidence="11" id="KW-0436">Ligase</keyword>
<evidence type="ECO:0000256" key="2">
    <source>
        <dbReference type="ARBA" id="ARBA00022642"/>
    </source>
</evidence>
<dbReference type="Proteomes" id="UP000515512">
    <property type="component" value="Chromosome"/>
</dbReference>
<feature type="domain" description="Nicotinamide phosphoribosyltransferase N-terminal" evidence="10">
    <location>
        <begin position="9"/>
        <end position="60"/>
    </location>
</feature>
<dbReference type="Gene3D" id="3.20.20.70">
    <property type="entry name" value="Aldolase class I"/>
    <property type="match status" value="1"/>
</dbReference>
<dbReference type="InterPro" id="IPR041525">
    <property type="entry name" value="N/Namide_PRibTrfase"/>
</dbReference>
<evidence type="ECO:0000259" key="10">
    <source>
        <dbReference type="Pfam" id="PF18127"/>
    </source>
</evidence>
<evidence type="ECO:0000256" key="6">
    <source>
        <dbReference type="ARBA" id="ARBA00035024"/>
    </source>
</evidence>